<dbReference type="CDD" id="cd00761">
    <property type="entry name" value="Glyco_tranf_GTA_type"/>
    <property type="match status" value="1"/>
</dbReference>
<reference evidence="3" key="1">
    <citation type="journal article" date="2019" name="Int. J. Syst. Evol. Microbiol.">
        <title>The Global Catalogue of Microorganisms (GCM) 10K type strain sequencing project: providing services to taxonomists for standard genome sequencing and annotation.</title>
        <authorList>
            <consortium name="The Broad Institute Genomics Platform"/>
            <consortium name="The Broad Institute Genome Sequencing Center for Infectious Disease"/>
            <person name="Wu L."/>
            <person name="Ma J."/>
        </authorList>
    </citation>
    <scope>NUCLEOTIDE SEQUENCE [LARGE SCALE GENOMIC DNA]</scope>
    <source>
        <strain evidence="3">JCM 16601</strain>
    </source>
</reference>
<proteinExistence type="predicted"/>
<dbReference type="InterPro" id="IPR029044">
    <property type="entry name" value="Nucleotide-diphossugar_trans"/>
</dbReference>
<dbReference type="PANTHER" id="PTHR43685:SF2">
    <property type="entry name" value="GLYCOSYLTRANSFERASE 2-LIKE DOMAIN-CONTAINING PROTEIN"/>
    <property type="match status" value="1"/>
</dbReference>
<dbReference type="SUPFAM" id="SSF53448">
    <property type="entry name" value="Nucleotide-diphospho-sugar transferases"/>
    <property type="match status" value="1"/>
</dbReference>
<dbReference type="Gene3D" id="3.90.550.10">
    <property type="entry name" value="Spore Coat Polysaccharide Biosynthesis Protein SpsA, Chain A"/>
    <property type="match status" value="1"/>
</dbReference>
<sequence>MDNNGQQWTTMDKGGISIIICCYNSATRLKQTIRHLALQKVSADINWEIIVVNNASTDNTAETAKMEWQNFNTPGVNFRVIDELKPGVCNARETGIQNSNFDYILFCDDDNWLHEDYVGVAYNTISVNPKMAALGGQSVAVSDIPLPDWFNSSAANYAVGKQAESSGDVSSRKFLWTGGIVIRKSLYKSAFTGFPYLLIGRNGKELTSGEDSEICMRFLLMGYRLFYTEKLLFSHYIAPERLTPDYNKRLMQGFIDAHEVLKIYASFIDAAQLRLIEKSRQIIKPMLRLITAGLTGTSRWNVNAEKLKIYVISRINLRNIDEKYILIAQFIKRSRNNGYYNR</sequence>
<dbReference type="Proteomes" id="UP001500742">
    <property type="component" value="Unassembled WGS sequence"/>
</dbReference>
<evidence type="ECO:0000313" key="3">
    <source>
        <dbReference type="Proteomes" id="UP001500742"/>
    </source>
</evidence>
<keyword evidence="3" id="KW-1185">Reference proteome</keyword>
<feature type="domain" description="Glycosyltransferase 2-like" evidence="1">
    <location>
        <begin position="17"/>
        <end position="168"/>
    </location>
</feature>
<dbReference type="Pfam" id="PF00535">
    <property type="entry name" value="Glycos_transf_2"/>
    <property type="match status" value="1"/>
</dbReference>
<dbReference type="EMBL" id="BAAAZC010000019">
    <property type="protein sequence ID" value="GAA3975387.1"/>
    <property type="molecule type" value="Genomic_DNA"/>
</dbReference>
<dbReference type="PANTHER" id="PTHR43685">
    <property type="entry name" value="GLYCOSYLTRANSFERASE"/>
    <property type="match status" value="1"/>
</dbReference>
<name>A0ABP7Q3Q4_9SPHI</name>
<accession>A0ABP7Q3Q4</accession>
<organism evidence="2 3">
    <name type="scientific">Mucilaginibacter dorajii</name>
    <dbReference type="NCBI Taxonomy" id="692994"/>
    <lineage>
        <taxon>Bacteria</taxon>
        <taxon>Pseudomonadati</taxon>
        <taxon>Bacteroidota</taxon>
        <taxon>Sphingobacteriia</taxon>
        <taxon>Sphingobacteriales</taxon>
        <taxon>Sphingobacteriaceae</taxon>
        <taxon>Mucilaginibacter</taxon>
    </lineage>
</organism>
<dbReference type="InterPro" id="IPR001173">
    <property type="entry name" value="Glyco_trans_2-like"/>
</dbReference>
<evidence type="ECO:0000313" key="2">
    <source>
        <dbReference type="EMBL" id="GAA3975387.1"/>
    </source>
</evidence>
<dbReference type="InterPro" id="IPR050834">
    <property type="entry name" value="Glycosyltransf_2"/>
</dbReference>
<protein>
    <recommendedName>
        <fullName evidence="1">Glycosyltransferase 2-like domain-containing protein</fullName>
    </recommendedName>
</protein>
<comment type="caution">
    <text evidence="2">The sequence shown here is derived from an EMBL/GenBank/DDBJ whole genome shotgun (WGS) entry which is preliminary data.</text>
</comment>
<gene>
    <name evidence="2" type="ORF">GCM10022210_27310</name>
</gene>
<evidence type="ECO:0000259" key="1">
    <source>
        <dbReference type="Pfam" id="PF00535"/>
    </source>
</evidence>
<dbReference type="RefSeq" id="WP_259087614.1">
    <property type="nucleotide sequence ID" value="NZ_BAAAZC010000019.1"/>
</dbReference>